<dbReference type="Proteomes" id="UP001159364">
    <property type="component" value="Linkage Group LG03"/>
</dbReference>
<dbReference type="InterPro" id="IPR036691">
    <property type="entry name" value="Endo/exonu/phosph_ase_sf"/>
</dbReference>
<dbReference type="SUPFAM" id="SSF56219">
    <property type="entry name" value="DNase I-like"/>
    <property type="match status" value="1"/>
</dbReference>
<evidence type="ECO:0000313" key="2">
    <source>
        <dbReference type="EMBL" id="KAJ8770332.1"/>
    </source>
</evidence>
<dbReference type="EMBL" id="JAIWQS010000003">
    <property type="protein sequence ID" value="KAJ8770332.1"/>
    <property type="molecule type" value="Genomic_DNA"/>
</dbReference>
<dbReference type="AlphaFoldDB" id="A0AAV8TTJ2"/>
<evidence type="ECO:0000313" key="3">
    <source>
        <dbReference type="Proteomes" id="UP001159364"/>
    </source>
</evidence>
<dbReference type="Gene3D" id="3.60.10.10">
    <property type="entry name" value="Endonuclease/exonuclease/phosphatase"/>
    <property type="match status" value="1"/>
</dbReference>
<evidence type="ECO:0008006" key="4">
    <source>
        <dbReference type="Google" id="ProtNLM"/>
    </source>
</evidence>
<dbReference type="PANTHER" id="PTHR33710:SF79">
    <property type="entry name" value="OS06G0205337 PROTEIN"/>
    <property type="match status" value="1"/>
</dbReference>
<comment type="caution">
    <text evidence="2">The sequence shown here is derived from an EMBL/GenBank/DDBJ whole genome shotgun (WGS) entry which is preliminary data.</text>
</comment>
<evidence type="ECO:0000256" key="1">
    <source>
        <dbReference type="SAM" id="MobiDB-lite"/>
    </source>
</evidence>
<name>A0AAV8TTJ2_9ROSI</name>
<gene>
    <name evidence="2" type="ORF">K2173_014942</name>
</gene>
<sequence>MSPPVLGAPHSEGLADGTLGVLPSQSFRNSFLCGPLPSYSNFATTSSTAGAMDTDWQTVGHGSPGPEEDDPMAKPTDPKKQPLDSIGIGGGLSIMWSNSVQLSIRSYSPNFIDCELQCSVRTWRFTGFYGYPERTRRRDSWQLLRSLVARSSLPWLCASDYNDITADFEKDGGSPRALFLINGFRAALLDANMSNIFTMGSMFTYVYRGTSPARVREKLDRACATSSWNSLFENAVCTNLVAPVSDHSPLFVDTNGSVGRTNRNFSALGMARQMMVFFLEETR</sequence>
<proteinExistence type="predicted"/>
<protein>
    <recommendedName>
        <fullName evidence="4">Endonuclease/exonuclease/phosphatase domain-containing protein</fullName>
    </recommendedName>
</protein>
<organism evidence="2 3">
    <name type="scientific">Erythroxylum novogranatense</name>
    <dbReference type="NCBI Taxonomy" id="1862640"/>
    <lineage>
        <taxon>Eukaryota</taxon>
        <taxon>Viridiplantae</taxon>
        <taxon>Streptophyta</taxon>
        <taxon>Embryophyta</taxon>
        <taxon>Tracheophyta</taxon>
        <taxon>Spermatophyta</taxon>
        <taxon>Magnoliopsida</taxon>
        <taxon>eudicotyledons</taxon>
        <taxon>Gunneridae</taxon>
        <taxon>Pentapetalae</taxon>
        <taxon>rosids</taxon>
        <taxon>fabids</taxon>
        <taxon>Malpighiales</taxon>
        <taxon>Erythroxylaceae</taxon>
        <taxon>Erythroxylum</taxon>
    </lineage>
</organism>
<accession>A0AAV8TTJ2</accession>
<reference evidence="2 3" key="1">
    <citation type="submission" date="2021-09" db="EMBL/GenBank/DDBJ databases">
        <title>Genomic insights and catalytic innovation underlie evolution of tropane alkaloids biosynthesis.</title>
        <authorList>
            <person name="Wang Y.-J."/>
            <person name="Tian T."/>
            <person name="Huang J.-P."/>
            <person name="Huang S.-X."/>
        </authorList>
    </citation>
    <scope>NUCLEOTIDE SEQUENCE [LARGE SCALE GENOMIC DNA]</scope>
    <source>
        <strain evidence="2">KIB-2018</strain>
        <tissue evidence="2">Leaf</tissue>
    </source>
</reference>
<feature type="region of interest" description="Disordered" evidence="1">
    <location>
        <begin position="53"/>
        <end position="82"/>
    </location>
</feature>
<dbReference type="PANTHER" id="PTHR33710">
    <property type="entry name" value="BNAC02G09200D PROTEIN"/>
    <property type="match status" value="1"/>
</dbReference>
<keyword evidence="3" id="KW-1185">Reference proteome</keyword>